<evidence type="ECO:0000313" key="8">
    <source>
        <dbReference type="EMBL" id="VVE27816.1"/>
    </source>
</evidence>
<sequence length="225" mass="23430">MHSSDLVRLPARLLPMLAVTALVAACSSTPTRYAGNGDLRARPYGAEKSAGQEEITLAAMGLVGVPYRYGGNTPDSGFDCSGLVRYVVLRAAGVNLPRTTEQMSTVGTSIDLDQLASGDLVYFNTTGRSHSHVGIYVGNGQFVHAPATGGTVRLANMSLPYWAGRFDGVRRVAANLAPGSDTTYVNRAPAPLPPPGARPTPANAAGNATAPLDDDPIARFADGTF</sequence>
<evidence type="ECO:0000256" key="4">
    <source>
        <dbReference type="ARBA" id="ARBA00022807"/>
    </source>
</evidence>
<evidence type="ECO:0000259" key="7">
    <source>
        <dbReference type="PROSITE" id="PS51935"/>
    </source>
</evidence>
<keyword evidence="9" id="KW-1185">Reference proteome</keyword>
<dbReference type="GO" id="GO:0008234">
    <property type="term" value="F:cysteine-type peptidase activity"/>
    <property type="evidence" value="ECO:0007669"/>
    <property type="project" value="UniProtKB-KW"/>
</dbReference>
<dbReference type="InterPro" id="IPR038765">
    <property type="entry name" value="Papain-like_cys_pep_sf"/>
</dbReference>
<dbReference type="AlphaFoldDB" id="A0A5E4WXW1"/>
<evidence type="ECO:0000313" key="9">
    <source>
        <dbReference type="Proteomes" id="UP000414233"/>
    </source>
</evidence>
<dbReference type="PROSITE" id="PS51935">
    <property type="entry name" value="NLPC_P60"/>
    <property type="match status" value="1"/>
</dbReference>
<dbReference type="InterPro" id="IPR000064">
    <property type="entry name" value="NLP_P60_dom"/>
</dbReference>
<accession>A0A5E4WXW1</accession>
<dbReference type="InterPro" id="IPR051202">
    <property type="entry name" value="Peptidase_C40"/>
</dbReference>
<evidence type="ECO:0000256" key="5">
    <source>
        <dbReference type="SAM" id="MobiDB-lite"/>
    </source>
</evidence>
<proteinExistence type="inferred from homology"/>
<dbReference type="Proteomes" id="UP000414233">
    <property type="component" value="Unassembled WGS sequence"/>
</dbReference>
<organism evidence="8 9">
    <name type="scientific">Pandoraea terrae</name>
    <dbReference type="NCBI Taxonomy" id="1537710"/>
    <lineage>
        <taxon>Bacteria</taxon>
        <taxon>Pseudomonadati</taxon>
        <taxon>Pseudomonadota</taxon>
        <taxon>Betaproteobacteria</taxon>
        <taxon>Burkholderiales</taxon>
        <taxon>Burkholderiaceae</taxon>
        <taxon>Pandoraea</taxon>
    </lineage>
</organism>
<dbReference type="PANTHER" id="PTHR47053">
    <property type="entry name" value="MUREIN DD-ENDOPEPTIDASE MEPH-RELATED"/>
    <property type="match status" value="1"/>
</dbReference>
<gene>
    <name evidence="8" type="ORF">PTE30175_03398</name>
</gene>
<feature type="domain" description="NlpC/P60" evidence="7">
    <location>
        <begin position="49"/>
        <end position="173"/>
    </location>
</feature>
<keyword evidence="3" id="KW-0378">Hydrolase</keyword>
<feature type="signal peptide" evidence="6">
    <location>
        <begin position="1"/>
        <end position="24"/>
    </location>
</feature>
<evidence type="ECO:0000256" key="1">
    <source>
        <dbReference type="ARBA" id="ARBA00007074"/>
    </source>
</evidence>
<protein>
    <submittedName>
        <fullName evidence="8">Peptidase P60</fullName>
    </submittedName>
</protein>
<keyword evidence="6" id="KW-0732">Signal</keyword>
<feature type="region of interest" description="Disordered" evidence="5">
    <location>
        <begin position="180"/>
        <end position="215"/>
    </location>
</feature>
<feature type="chain" id="PRO_5022869028" evidence="6">
    <location>
        <begin position="25"/>
        <end position="225"/>
    </location>
</feature>
<evidence type="ECO:0000256" key="2">
    <source>
        <dbReference type="ARBA" id="ARBA00022670"/>
    </source>
</evidence>
<dbReference type="SUPFAM" id="SSF54001">
    <property type="entry name" value="Cysteine proteinases"/>
    <property type="match status" value="1"/>
</dbReference>
<dbReference type="Pfam" id="PF00877">
    <property type="entry name" value="NLPC_P60"/>
    <property type="match status" value="1"/>
</dbReference>
<dbReference type="OrthoDB" id="9807055at2"/>
<comment type="similarity">
    <text evidence="1">Belongs to the peptidase C40 family.</text>
</comment>
<feature type="compositionally biased region" description="Low complexity" evidence="5">
    <location>
        <begin position="199"/>
        <end position="211"/>
    </location>
</feature>
<dbReference type="GO" id="GO:0006508">
    <property type="term" value="P:proteolysis"/>
    <property type="evidence" value="ECO:0007669"/>
    <property type="project" value="UniProtKB-KW"/>
</dbReference>
<dbReference type="PANTHER" id="PTHR47053:SF1">
    <property type="entry name" value="MUREIN DD-ENDOPEPTIDASE MEPH-RELATED"/>
    <property type="match status" value="1"/>
</dbReference>
<dbReference type="Gene3D" id="3.90.1720.10">
    <property type="entry name" value="endopeptidase domain like (from Nostoc punctiforme)"/>
    <property type="match status" value="1"/>
</dbReference>
<evidence type="ECO:0000256" key="6">
    <source>
        <dbReference type="SAM" id="SignalP"/>
    </source>
</evidence>
<reference evidence="8 9" key="1">
    <citation type="submission" date="2019-08" db="EMBL/GenBank/DDBJ databases">
        <authorList>
            <person name="Peeters C."/>
        </authorList>
    </citation>
    <scope>NUCLEOTIDE SEQUENCE [LARGE SCALE GENOMIC DNA]</scope>
    <source>
        <strain evidence="8 9">LMG 30175</strain>
    </source>
</reference>
<dbReference type="EMBL" id="CABPRZ010000014">
    <property type="protein sequence ID" value="VVE27816.1"/>
    <property type="molecule type" value="Genomic_DNA"/>
</dbReference>
<keyword evidence="4" id="KW-0788">Thiol protease</keyword>
<keyword evidence="2" id="KW-0645">Protease</keyword>
<name>A0A5E4WXW1_9BURK</name>
<evidence type="ECO:0000256" key="3">
    <source>
        <dbReference type="ARBA" id="ARBA00022801"/>
    </source>
</evidence>
<dbReference type="RefSeq" id="WP_150698236.1">
    <property type="nucleotide sequence ID" value="NZ_CABPRZ010000014.1"/>
</dbReference>